<dbReference type="Proteomes" id="UP001056120">
    <property type="component" value="Linkage Group LG17"/>
</dbReference>
<reference evidence="2" key="1">
    <citation type="journal article" date="2022" name="Mol. Ecol. Resour.">
        <title>The genomes of chicory, endive, great burdock and yacon provide insights into Asteraceae palaeo-polyploidization history and plant inulin production.</title>
        <authorList>
            <person name="Fan W."/>
            <person name="Wang S."/>
            <person name="Wang H."/>
            <person name="Wang A."/>
            <person name="Jiang F."/>
            <person name="Liu H."/>
            <person name="Zhao H."/>
            <person name="Xu D."/>
            <person name="Zhang Y."/>
        </authorList>
    </citation>
    <scope>NUCLEOTIDE SEQUENCE [LARGE SCALE GENOMIC DNA]</scope>
    <source>
        <strain evidence="2">cv. Yunnan</strain>
    </source>
</reference>
<sequence length="245" mass="28214">MDLLFVKRHNVCAFLDANDPKSSEFVSVLNFLSNSNISFAISHNLPVFEVSIREFWETVELVTINNVEHIRATVREQEVLFSEAKIKQVLIYFVHIFIHCLSVRKGGFDSANGMVASAVLGLIKGRNYNFSGLVFTQLKENLIGDVKEKFLVYPRFLQIIIYHLHTNLQQGGNILVFDYIRAKTLSYMKSKYKRTNIVIADIPLFRHVIGEEEEFLLDIDPDLPIEEDDELSEEEELEVEKDEGN</sequence>
<evidence type="ECO:0000313" key="1">
    <source>
        <dbReference type="EMBL" id="KAI3762399.1"/>
    </source>
</evidence>
<keyword evidence="2" id="KW-1185">Reference proteome</keyword>
<gene>
    <name evidence="1" type="ORF">L1987_52829</name>
</gene>
<proteinExistence type="predicted"/>
<evidence type="ECO:0000313" key="2">
    <source>
        <dbReference type="Proteomes" id="UP001056120"/>
    </source>
</evidence>
<dbReference type="EMBL" id="CM042034">
    <property type="protein sequence ID" value="KAI3762399.1"/>
    <property type="molecule type" value="Genomic_DNA"/>
</dbReference>
<organism evidence="1 2">
    <name type="scientific">Smallanthus sonchifolius</name>
    <dbReference type="NCBI Taxonomy" id="185202"/>
    <lineage>
        <taxon>Eukaryota</taxon>
        <taxon>Viridiplantae</taxon>
        <taxon>Streptophyta</taxon>
        <taxon>Embryophyta</taxon>
        <taxon>Tracheophyta</taxon>
        <taxon>Spermatophyta</taxon>
        <taxon>Magnoliopsida</taxon>
        <taxon>eudicotyledons</taxon>
        <taxon>Gunneridae</taxon>
        <taxon>Pentapetalae</taxon>
        <taxon>asterids</taxon>
        <taxon>campanulids</taxon>
        <taxon>Asterales</taxon>
        <taxon>Asteraceae</taxon>
        <taxon>Asteroideae</taxon>
        <taxon>Heliantheae alliance</taxon>
        <taxon>Millerieae</taxon>
        <taxon>Smallanthus</taxon>
    </lineage>
</organism>
<reference evidence="1 2" key="2">
    <citation type="journal article" date="2022" name="Mol. Ecol. Resour.">
        <title>The genomes of chicory, endive, great burdock and yacon provide insights into Asteraceae paleo-polyploidization history and plant inulin production.</title>
        <authorList>
            <person name="Fan W."/>
            <person name="Wang S."/>
            <person name="Wang H."/>
            <person name="Wang A."/>
            <person name="Jiang F."/>
            <person name="Liu H."/>
            <person name="Zhao H."/>
            <person name="Xu D."/>
            <person name="Zhang Y."/>
        </authorList>
    </citation>
    <scope>NUCLEOTIDE SEQUENCE [LARGE SCALE GENOMIC DNA]</scope>
    <source>
        <strain evidence="2">cv. Yunnan</strain>
        <tissue evidence="1">Leaves</tissue>
    </source>
</reference>
<comment type="caution">
    <text evidence="1">The sequence shown here is derived from an EMBL/GenBank/DDBJ whole genome shotgun (WGS) entry which is preliminary data.</text>
</comment>
<accession>A0ACB9ETP6</accession>
<protein>
    <submittedName>
        <fullName evidence="1">Uncharacterized protein</fullName>
    </submittedName>
</protein>
<name>A0ACB9ETP6_9ASTR</name>